<feature type="compositionally biased region" description="Acidic residues" evidence="1">
    <location>
        <begin position="78"/>
        <end position="96"/>
    </location>
</feature>
<evidence type="ECO:0000256" key="1">
    <source>
        <dbReference type="SAM" id="MobiDB-lite"/>
    </source>
</evidence>
<feature type="compositionally biased region" description="Basic and acidic residues" evidence="1">
    <location>
        <begin position="61"/>
        <end position="77"/>
    </location>
</feature>
<comment type="caution">
    <text evidence="2">The sequence shown here is derived from an EMBL/GenBank/DDBJ whole genome shotgun (WGS) entry which is preliminary data.</text>
</comment>
<accession>A0ABP0G7C8</accession>
<dbReference type="EMBL" id="CAWYQH010000106">
    <property type="protein sequence ID" value="CAK8687731.1"/>
    <property type="molecule type" value="Genomic_DNA"/>
</dbReference>
<name>A0ABP0G7C8_CLALP</name>
<proteinExistence type="predicted"/>
<evidence type="ECO:0000313" key="3">
    <source>
        <dbReference type="Proteomes" id="UP001642483"/>
    </source>
</evidence>
<dbReference type="Proteomes" id="UP001642483">
    <property type="component" value="Unassembled WGS sequence"/>
</dbReference>
<reference evidence="2 3" key="1">
    <citation type="submission" date="2024-02" db="EMBL/GenBank/DDBJ databases">
        <authorList>
            <person name="Daric V."/>
            <person name="Darras S."/>
        </authorList>
    </citation>
    <scope>NUCLEOTIDE SEQUENCE [LARGE SCALE GENOMIC DNA]</scope>
</reference>
<keyword evidence="3" id="KW-1185">Reference proteome</keyword>
<organism evidence="2 3">
    <name type="scientific">Clavelina lepadiformis</name>
    <name type="common">Light-bulb sea squirt</name>
    <name type="synonym">Ascidia lepadiformis</name>
    <dbReference type="NCBI Taxonomy" id="159417"/>
    <lineage>
        <taxon>Eukaryota</taxon>
        <taxon>Metazoa</taxon>
        <taxon>Chordata</taxon>
        <taxon>Tunicata</taxon>
        <taxon>Ascidiacea</taxon>
        <taxon>Aplousobranchia</taxon>
        <taxon>Clavelinidae</taxon>
        <taxon>Clavelina</taxon>
    </lineage>
</organism>
<evidence type="ECO:0000313" key="2">
    <source>
        <dbReference type="EMBL" id="CAK8687731.1"/>
    </source>
</evidence>
<protein>
    <submittedName>
        <fullName evidence="2">Uncharacterized protein</fullName>
    </submittedName>
</protein>
<feature type="region of interest" description="Disordered" evidence="1">
    <location>
        <begin position="48"/>
        <end position="101"/>
    </location>
</feature>
<gene>
    <name evidence="2" type="ORF">CVLEPA_LOCUS19799</name>
</gene>
<sequence>MQCLHIVTSPDALKGLPSLCGFGSKYSLVTSSLYALLEVEGGDAELVGESGSLETGLSMSEDEKWEKDGDEHDHEVDDSVSDIDYEPEDSESDASESSDSQLRKIVKIKRRKMAFSDAVSPPGVGFIEHRRKMLSQKFLETKEITERDPYDFQCENLEDIPPVTGLTEAERLAVQTGARSFVKNCANEAINPAESLKKAMLAGQDVLTESKDSDNSL</sequence>